<proteinExistence type="inferred from homology"/>
<dbReference type="STRING" id="1114924.SAMN05216258_109118"/>
<sequence length="95" mass="10780">MTDPRTDPGADPALEGRLRRLKIRGWRRGTKEMDMILGPYADALVEGRETCDLDALEALMEENDQDLYLWVSGAREAPAEHLPALDAVRRFHYLA</sequence>
<dbReference type="InterPro" id="IPR005631">
    <property type="entry name" value="SDH"/>
</dbReference>
<reference evidence="4 5" key="1">
    <citation type="submission" date="2016-10" db="EMBL/GenBank/DDBJ databases">
        <authorList>
            <person name="de Groot N.N."/>
        </authorList>
    </citation>
    <scope>NUCLEOTIDE SEQUENCE [LARGE SCALE GENOMIC DNA]</scope>
    <source>
        <strain evidence="4 5">CGMCC 1.11030</strain>
    </source>
</reference>
<protein>
    <recommendedName>
        <fullName evidence="2">FAD assembly factor SdhE</fullName>
    </recommendedName>
</protein>
<dbReference type="PANTHER" id="PTHR12469">
    <property type="entry name" value="PROTEIN EMI5 HOMOLOG, MITOCHONDRIAL"/>
    <property type="match status" value="1"/>
</dbReference>
<dbReference type="PANTHER" id="PTHR12469:SF2">
    <property type="entry name" value="SUCCINATE DEHYDROGENASE ASSEMBLY FACTOR 2, MITOCHONDRIAL"/>
    <property type="match status" value="1"/>
</dbReference>
<accession>A0A1I3KXE2</accession>
<evidence type="ECO:0000313" key="4">
    <source>
        <dbReference type="EMBL" id="SFI77008.1"/>
    </source>
</evidence>
<dbReference type="RefSeq" id="WP_092862517.1">
    <property type="nucleotide sequence ID" value="NZ_FOQH01000009.1"/>
</dbReference>
<keyword evidence="5" id="KW-1185">Reference proteome</keyword>
<gene>
    <name evidence="4" type="ORF">SAMN05216258_109118</name>
</gene>
<evidence type="ECO:0000256" key="1">
    <source>
        <dbReference type="ARBA" id="ARBA00008571"/>
    </source>
</evidence>
<dbReference type="InterPro" id="IPR036714">
    <property type="entry name" value="SDH_sf"/>
</dbReference>
<evidence type="ECO:0000313" key="5">
    <source>
        <dbReference type="Proteomes" id="UP000199377"/>
    </source>
</evidence>
<evidence type="ECO:0000256" key="3">
    <source>
        <dbReference type="ARBA" id="ARBA00023186"/>
    </source>
</evidence>
<name>A0A1I3KXE2_9RHOB</name>
<dbReference type="OrthoDB" id="9807264at2"/>
<evidence type="ECO:0000256" key="2">
    <source>
        <dbReference type="ARBA" id="ARBA00019418"/>
    </source>
</evidence>
<dbReference type="AlphaFoldDB" id="A0A1I3KXE2"/>
<comment type="similarity">
    <text evidence="1">Belongs to the SdhE FAD assembly factor family.</text>
</comment>
<organism evidence="4 5">
    <name type="scientific">Albimonas pacifica</name>
    <dbReference type="NCBI Taxonomy" id="1114924"/>
    <lineage>
        <taxon>Bacteria</taxon>
        <taxon>Pseudomonadati</taxon>
        <taxon>Pseudomonadota</taxon>
        <taxon>Alphaproteobacteria</taxon>
        <taxon>Rhodobacterales</taxon>
        <taxon>Paracoccaceae</taxon>
        <taxon>Albimonas</taxon>
    </lineage>
</organism>
<dbReference type="EMBL" id="FOQH01000009">
    <property type="protein sequence ID" value="SFI77008.1"/>
    <property type="molecule type" value="Genomic_DNA"/>
</dbReference>
<dbReference type="Pfam" id="PF03937">
    <property type="entry name" value="Sdh5"/>
    <property type="match status" value="1"/>
</dbReference>
<dbReference type="GO" id="GO:0006099">
    <property type="term" value="P:tricarboxylic acid cycle"/>
    <property type="evidence" value="ECO:0007669"/>
    <property type="project" value="TreeGrafter"/>
</dbReference>
<keyword evidence="3" id="KW-0143">Chaperone</keyword>
<dbReference type="Proteomes" id="UP000199377">
    <property type="component" value="Unassembled WGS sequence"/>
</dbReference>
<dbReference type="SUPFAM" id="SSF109910">
    <property type="entry name" value="YgfY-like"/>
    <property type="match status" value="1"/>
</dbReference>
<dbReference type="Gene3D" id="1.10.150.250">
    <property type="entry name" value="Flavinator of succinate dehydrogenase"/>
    <property type="match status" value="1"/>
</dbReference>